<proteinExistence type="predicted"/>
<dbReference type="InterPro" id="IPR009061">
    <property type="entry name" value="DNA-bd_dom_put_sf"/>
</dbReference>
<dbReference type="NCBIfam" id="TIGR01950">
    <property type="entry name" value="SoxR"/>
    <property type="match status" value="1"/>
</dbReference>
<dbReference type="CDD" id="cd01110">
    <property type="entry name" value="HTH_SoxR"/>
    <property type="match status" value="1"/>
</dbReference>
<keyword evidence="10" id="KW-0804">Transcription</keyword>
<evidence type="ECO:0000256" key="2">
    <source>
        <dbReference type="ARBA" id="ARBA00014474"/>
    </source>
</evidence>
<evidence type="ECO:0000313" key="12">
    <source>
        <dbReference type="EMBL" id="MCO1335603.1"/>
    </source>
</evidence>
<evidence type="ECO:0000259" key="11">
    <source>
        <dbReference type="PROSITE" id="PS50937"/>
    </source>
</evidence>
<dbReference type="Pfam" id="PF09278">
    <property type="entry name" value="MerR-DNA-bind"/>
    <property type="match status" value="1"/>
</dbReference>
<comment type="caution">
    <text evidence="12">The sequence shown here is derived from an EMBL/GenBank/DDBJ whole genome shotgun (WGS) entry which is preliminary data.</text>
</comment>
<dbReference type="PROSITE" id="PS50937">
    <property type="entry name" value="HTH_MERR_2"/>
    <property type="match status" value="1"/>
</dbReference>
<evidence type="ECO:0000256" key="4">
    <source>
        <dbReference type="ARBA" id="ARBA00022723"/>
    </source>
</evidence>
<keyword evidence="13" id="KW-1185">Reference proteome</keyword>
<comment type="subunit">
    <text evidence="1">Homodimer.</text>
</comment>
<dbReference type="FunFam" id="1.10.1660.10:FF:000002">
    <property type="entry name" value="Redox-sensitive transcriptional activator SoxR"/>
    <property type="match status" value="1"/>
</dbReference>
<evidence type="ECO:0000313" key="13">
    <source>
        <dbReference type="Proteomes" id="UP001139028"/>
    </source>
</evidence>
<dbReference type="Gene3D" id="1.10.1660.10">
    <property type="match status" value="1"/>
</dbReference>
<keyword evidence="5" id="KW-0408">Iron</keyword>
<dbReference type="Proteomes" id="UP001139028">
    <property type="component" value="Unassembled WGS sequence"/>
</dbReference>
<name>A0A9X2ETM5_9GAMM</name>
<dbReference type="InterPro" id="IPR010211">
    <property type="entry name" value="Redox-sen_tscrpt-act_SoxR"/>
</dbReference>
<evidence type="ECO:0000256" key="8">
    <source>
        <dbReference type="ARBA" id="ARBA00023125"/>
    </source>
</evidence>
<keyword evidence="4" id="KW-0479">Metal-binding</keyword>
<dbReference type="AlphaFoldDB" id="A0A9X2ETM5"/>
<evidence type="ECO:0000256" key="7">
    <source>
        <dbReference type="ARBA" id="ARBA00023015"/>
    </source>
</evidence>
<dbReference type="GO" id="GO:0003700">
    <property type="term" value="F:DNA-binding transcription factor activity"/>
    <property type="evidence" value="ECO:0007669"/>
    <property type="project" value="InterPro"/>
</dbReference>
<dbReference type="EMBL" id="JALBWM010000071">
    <property type="protein sequence ID" value="MCO1335603.1"/>
    <property type="molecule type" value="Genomic_DNA"/>
</dbReference>
<dbReference type="SUPFAM" id="SSF46955">
    <property type="entry name" value="Putative DNA-binding domain"/>
    <property type="match status" value="1"/>
</dbReference>
<keyword evidence="3" id="KW-0001">2Fe-2S</keyword>
<dbReference type="GO" id="GO:0046872">
    <property type="term" value="F:metal ion binding"/>
    <property type="evidence" value="ECO:0007669"/>
    <property type="project" value="UniProtKB-KW"/>
</dbReference>
<evidence type="ECO:0000256" key="10">
    <source>
        <dbReference type="ARBA" id="ARBA00023163"/>
    </source>
</evidence>
<dbReference type="GO" id="GO:0051537">
    <property type="term" value="F:2 iron, 2 sulfur cluster binding"/>
    <property type="evidence" value="ECO:0007669"/>
    <property type="project" value="UniProtKB-KW"/>
</dbReference>
<dbReference type="PANTHER" id="PTHR30204">
    <property type="entry name" value="REDOX-CYCLING DRUG-SENSING TRANSCRIPTIONAL ACTIVATOR SOXR"/>
    <property type="match status" value="1"/>
</dbReference>
<dbReference type="InterPro" id="IPR015358">
    <property type="entry name" value="Tscrpt_reg_MerR_DNA-bd"/>
</dbReference>
<dbReference type="PANTHER" id="PTHR30204:SF0">
    <property type="entry name" value="REDOX-SENSITIVE TRANSCRIPTIONAL ACTIVATOR SOXR"/>
    <property type="match status" value="1"/>
</dbReference>
<dbReference type="PROSITE" id="PS00552">
    <property type="entry name" value="HTH_MERR_1"/>
    <property type="match status" value="1"/>
</dbReference>
<evidence type="ECO:0000256" key="3">
    <source>
        <dbReference type="ARBA" id="ARBA00022714"/>
    </source>
</evidence>
<evidence type="ECO:0000256" key="6">
    <source>
        <dbReference type="ARBA" id="ARBA00023014"/>
    </source>
</evidence>
<dbReference type="RefSeq" id="WP_252470480.1">
    <property type="nucleotide sequence ID" value="NZ_JALBWM010000071.1"/>
</dbReference>
<gene>
    <name evidence="12" type="primary">soxR</name>
    <name evidence="12" type="ORF">MO867_14790</name>
</gene>
<sequence>MVGVQVGGKESTKVRQLKRELTVGEVAERSGVAVSALHFYENKGLIKSWRTAGNQRRYSRDVLRRVAIIKVAQSTGIPLSEIREALRELPNGRTPNAKDWSSLSSHWREELEQRIQQLTRLRDYLEGCIGCGCLSMEKCPLRNPGDQAAEQGDGALYLDVGEKGD</sequence>
<feature type="domain" description="HTH merR-type" evidence="11">
    <location>
        <begin position="20"/>
        <end position="88"/>
    </location>
</feature>
<dbReference type="InterPro" id="IPR047057">
    <property type="entry name" value="MerR_fam"/>
</dbReference>
<keyword evidence="8" id="KW-0238">DNA-binding</keyword>
<keyword evidence="6" id="KW-0411">Iron-sulfur</keyword>
<dbReference type="PRINTS" id="PR00040">
    <property type="entry name" value="HTHMERR"/>
</dbReference>
<dbReference type="GO" id="GO:0003677">
    <property type="term" value="F:DNA binding"/>
    <property type="evidence" value="ECO:0007669"/>
    <property type="project" value="UniProtKB-KW"/>
</dbReference>
<evidence type="ECO:0000256" key="5">
    <source>
        <dbReference type="ARBA" id="ARBA00023004"/>
    </source>
</evidence>
<reference evidence="12" key="1">
    <citation type="journal article" date="2022" name="Arch. Microbiol.">
        <title>Microbulbifer okhotskensis sp. nov., isolated from a deep bottom sediment of the Okhotsk Sea.</title>
        <authorList>
            <person name="Romanenko L."/>
            <person name="Kurilenko V."/>
            <person name="Otstavnykh N."/>
            <person name="Velansky P."/>
            <person name="Isaeva M."/>
            <person name="Mikhailov V."/>
        </authorList>
    </citation>
    <scope>NUCLEOTIDE SEQUENCE</scope>
    <source>
        <strain evidence="12">OS29</strain>
    </source>
</reference>
<protein>
    <recommendedName>
        <fullName evidence="2">Redox-sensitive transcriptional activator SoxR</fullName>
    </recommendedName>
</protein>
<dbReference type="InterPro" id="IPR000551">
    <property type="entry name" value="MerR-type_HTH_dom"/>
</dbReference>
<organism evidence="12 13">
    <name type="scientific">Microbulbifer okhotskensis</name>
    <dbReference type="NCBI Taxonomy" id="2926617"/>
    <lineage>
        <taxon>Bacteria</taxon>
        <taxon>Pseudomonadati</taxon>
        <taxon>Pseudomonadota</taxon>
        <taxon>Gammaproteobacteria</taxon>
        <taxon>Cellvibrionales</taxon>
        <taxon>Microbulbiferaceae</taxon>
        <taxon>Microbulbifer</taxon>
    </lineage>
</organism>
<keyword evidence="9" id="KW-0010">Activator</keyword>
<keyword evidence="7" id="KW-0805">Transcription regulation</keyword>
<evidence type="ECO:0000256" key="9">
    <source>
        <dbReference type="ARBA" id="ARBA00023159"/>
    </source>
</evidence>
<accession>A0A9X2ETM5</accession>
<dbReference type="SMART" id="SM00422">
    <property type="entry name" value="HTH_MERR"/>
    <property type="match status" value="1"/>
</dbReference>
<evidence type="ECO:0000256" key="1">
    <source>
        <dbReference type="ARBA" id="ARBA00011738"/>
    </source>
</evidence>
<dbReference type="Pfam" id="PF00376">
    <property type="entry name" value="MerR"/>
    <property type="match status" value="1"/>
</dbReference>
<dbReference type="GO" id="GO:0006979">
    <property type="term" value="P:response to oxidative stress"/>
    <property type="evidence" value="ECO:0007669"/>
    <property type="project" value="InterPro"/>
</dbReference>